<accession>A0A8J4PUN0</accession>
<dbReference type="InterPro" id="IPR029164">
    <property type="entry name" value="PIG-Y"/>
</dbReference>
<reference evidence="3" key="1">
    <citation type="submission" date="2020-01" db="EMBL/GenBank/DDBJ databases">
        <title>Development of genomics and gene disruption for Polysphondylium violaceum indicates a role for the polyketide synthase stlB in stalk morphogenesis.</title>
        <authorList>
            <person name="Narita B."/>
            <person name="Kawabe Y."/>
            <person name="Kin K."/>
            <person name="Saito T."/>
            <person name="Gibbs R."/>
            <person name="Kuspa A."/>
            <person name="Muzny D."/>
            <person name="Queller D."/>
            <person name="Richards S."/>
            <person name="Strassman J."/>
            <person name="Sucgang R."/>
            <person name="Worley K."/>
            <person name="Schaap P."/>
        </authorList>
    </citation>
    <scope>NUCLEOTIDE SEQUENCE</scope>
    <source>
        <strain evidence="3">QSvi11</strain>
    </source>
</reference>
<feature type="compositionally biased region" description="Low complexity" evidence="1">
    <location>
        <begin position="77"/>
        <end position="108"/>
    </location>
</feature>
<keyword evidence="2" id="KW-0472">Membrane</keyword>
<feature type="compositionally biased region" description="Low complexity" evidence="1">
    <location>
        <begin position="129"/>
        <end position="157"/>
    </location>
</feature>
<feature type="compositionally biased region" description="Polar residues" evidence="1">
    <location>
        <begin position="62"/>
        <end position="76"/>
    </location>
</feature>
<keyword evidence="4" id="KW-1185">Reference proteome</keyword>
<comment type="caution">
    <text evidence="3">The sequence shown here is derived from an EMBL/GenBank/DDBJ whole genome shotgun (WGS) entry which is preliminary data.</text>
</comment>
<dbReference type="Proteomes" id="UP000695562">
    <property type="component" value="Unassembled WGS sequence"/>
</dbReference>
<feature type="transmembrane region" description="Helical" evidence="2">
    <location>
        <begin position="219"/>
        <end position="240"/>
    </location>
</feature>
<organism evidence="3 4">
    <name type="scientific">Polysphondylium violaceum</name>
    <dbReference type="NCBI Taxonomy" id="133409"/>
    <lineage>
        <taxon>Eukaryota</taxon>
        <taxon>Amoebozoa</taxon>
        <taxon>Evosea</taxon>
        <taxon>Eumycetozoa</taxon>
        <taxon>Dictyostelia</taxon>
        <taxon>Dictyosteliales</taxon>
        <taxon>Dictyosteliaceae</taxon>
        <taxon>Polysphondylium</taxon>
    </lineage>
</organism>
<proteinExistence type="predicted"/>
<feature type="compositionally biased region" description="Low complexity" evidence="1">
    <location>
        <begin position="27"/>
        <end position="46"/>
    </location>
</feature>
<feature type="compositionally biased region" description="Basic residues" evidence="1">
    <location>
        <begin position="109"/>
        <end position="128"/>
    </location>
</feature>
<dbReference type="EMBL" id="AJWJ01000182">
    <property type="protein sequence ID" value="KAF2073791.1"/>
    <property type="molecule type" value="Genomic_DNA"/>
</dbReference>
<sequence>MNDMMSTSPTLMGRMRMNNITPLSPTQQQHQQHQQQQQLQVSMQQHLHYRHFYNPPHHATTHGMTSFSSPLSPTSAQQQQHHQQLQQQLQSLQNSQLNHHSSNTGGSHNHSHHHHHHHHHHSSNHIHTSHSNTPNNSVSPTTPSSTPAPPTINAAAPVRKKYKPMQRYNTVNHDRTAFYGWIILFCTFIFFISSTYCLFFSKLLPDTGNKVLDFIKYDWYYCFLVPVLIPVTIITVYFNWLSLKFFRHN</sequence>
<evidence type="ECO:0008006" key="5">
    <source>
        <dbReference type="Google" id="ProtNLM"/>
    </source>
</evidence>
<keyword evidence="2" id="KW-1133">Transmembrane helix</keyword>
<keyword evidence="2" id="KW-0812">Transmembrane</keyword>
<protein>
    <recommendedName>
        <fullName evidence="5">Transmembrane protein</fullName>
    </recommendedName>
</protein>
<name>A0A8J4PUN0_9MYCE</name>
<gene>
    <name evidence="3" type="ORF">CYY_004885</name>
</gene>
<dbReference type="AlphaFoldDB" id="A0A8J4PUN0"/>
<evidence type="ECO:0000256" key="2">
    <source>
        <dbReference type="SAM" id="Phobius"/>
    </source>
</evidence>
<dbReference type="PANTHER" id="PTHR36485:SF1">
    <property type="entry name" value="TRANSMEMBRANE PROTEIN"/>
    <property type="match status" value="1"/>
</dbReference>
<evidence type="ECO:0000313" key="4">
    <source>
        <dbReference type="Proteomes" id="UP000695562"/>
    </source>
</evidence>
<feature type="transmembrane region" description="Helical" evidence="2">
    <location>
        <begin position="178"/>
        <end position="199"/>
    </location>
</feature>
<feature type="region of interest" description="Disordered" evidence="1">
    <location>
        <begin position="16"/>
        <end position="158"/>
    </location>
</feature>
<evidence type="ECO:0000313" key="3">
    <source>
        <dbReference type="EMBL" id="KAF2073791.1"/>
    </source>
</evidence>
<dbReference type="Pfam" id="PF15159">
    <property type="entry name" value="PIG-Y"/>
    <property type="match status" value="1"/>
</dbReference>
<dbReference type="PANTHER" id="PTHR36485">
    <property type="entry name" value="OS01G0939000 PROTEIN"/>
    <property type="match status" value="1"/>
</dbReference>
<dbReference type="OrthoDB" id="2157498at2759"/>
<evidence type="ECO:0000256" key="1">
    <source>
        <dbReference type="SAM" id="MobiDB-lite"/>
    </source>
</evidence>